<accession>A0ABV8JMB0</accession>
<dbReference type="Gene3D" id="3.40.50.300">
    <property type="entry name" value="P-loop containing nucleotide triphosphate hydrolases"/>
    <property type="match status" value="1"/>
</dbReference>
<keyword evidence="12" id="KW-1185">Reference proteome</keyword>
<comment type="caution">
    <text evidence="11">The sequence shown here is derived from an EMBL/GenBank/DDBJ whole genome shotgun (WGS) entry which is preliminary data.</text>
</comment>
<keyword evidence="5 8" id="KW-0067">ATP-binding</keyword>
<comment type="subcellular location">
    <subcellularLocation>
        <location evidence="8">Cytoplasm</location>
    </subcellularLocation>
</comment>
<evidence type="ECO:0000256" key="2">
    <source>
        <dbReference type="ARBA" id="ARBA00022679"/>
    </source>
</evidence>
<evidence type="ECO:0000313" key="11">
    <source>
        <dbReference type="EMBL" id="MFC4078113.1"/>
    </source>
</evidence>
<dbReference type="CDD" id="cd02020">
    <property type="entry name" value="CMPK"/>
    <property type="match status" value="1"/>
</dbReference>
<dbReference type="SUPFAM" id="SSF52540">
    <property type="entry name" value="P-loop containing nucleoside triphosphate hydrolases"/>
    <property type="match status" value="1"/>
</dbReference>
<proteinExistence type="inferred from homology"/>
<evidence type="ECO:0000256" key="9">
    <source>
        <dbReference type="SAM" id="MobiDB-lite"/>
    </source>
</evidence>
<feature type="binding site" evidence="8">
    <location>
        <begin position="11"/>
        <end position="19"/>
    </location>
    <ligand>
        <name>ATP</name>
        <dbReference type="ChEBI" id="CHEBI:30616"/>
    </ligand>
</feature>
<dbReference type="GO" id="GO:0016301">
    <property type="term" value="F:kinase activity"/>
    <property type="evidence" value="ECO:0007669"/>
    <property type="project" value="UniProtKB-KW"/>
</dbReference>
<keyword evidence="3 8" id="KW-0547">Nucleotide-binding</keyword>
<evidence type="ECO:0000256" key="3">
    <source>
        <dbReference type="ARBA" id="ARBA00022741"/>
    </source>
</evidence>
<dbReference type="EC" id="2.7.4.25" evidence="8"/>
<dbReference type="Proteomes" id="UP001595843">
    <property type="component" value="Unassembled WGS sequence"/>
</dbReference>
<dbReference type="EMBL" id="JBHSAP010000018">
    <property type="protein sequence ID" value="MFC4078113.1"/>
    <property type="molecule type" value="Genomic_DNA"/>
</dbReference>
<sequence>MMKRLSVAIDGPAGAGKSTVARQVAKRLGLTYVDTGAMYRAITWKALRHRLDLTDESGVIHLARHTDLRLSTDQKGVGVWVDGEDVTEAIRTPEVTSNVSVIAGQGMVREVLVEKQREMAEQGGVVMDGRDIGTHVLPDADVKVFLTASIDERAQRRYQELMRRGYPVDLDRLKEEISQRDEKDKSREHSPLRPAKDAIHVDTTGLTIEEVIQAILDLCRTKVGGGE</sequence>
<evidence type="ECO:0000256" key="6">
    <source>
        <dbReference type="ARBA" id="ARBA00047615"/>
    </source>
</evidence>
<comment type="catalytic activity">
    <reaction evidence="6 8">
        <text>dCMP + ATP = dCDP + ADP</text>
        <dbReference type="Rhea" id="RHEA:25094"/>
        <dbReference type="ChEBI" id="CHEBI:30616"/>
        <dbReference type="ChEBI" id="CHEBI:57566"/>
        <dbReference type="ChEBI" id="CHEBI:58593"/>
        <dbReference type="ChEBI" id="CHEBI:456216"/>
        <dbReference type="EC" id="2.7.4.25"/>
    </reaction>
</comment>
<comment type="similarity">
    <text evidence="1 8">Belongs to the cytidylate kinase family. Type 1 subfamily.</text>
</comment>
<keyword evidence="4 8" id="KW-0418">Kinase</keyword>
<dbReference type="HAMAP" id="MF_00238">
    <property type="entry name" value="Cytidyl_kinase_type1"/>
    <property type="match status" value="1"/>
</dbReference>
<evidence type="ECO:0000256" key="4">
    <source>
        <dbReference type="ARBA" id="ARBA00022777"/>
    </source>
</evidence>
<comment type="catalytic activity">
    <reaction evidence="7 8">
        <text>CMP + ATP = CDP + ADP</text>
        <dbReference type="Rhea" id="RHEA:11600"/>
        <dbReference type="ChEBI" id="CHEBI:30616"/>
        <dbReference type="ChEBI" id="CHEBI:58069"/>
        <dbReference type="ChEBI" id="CHEBI:60377"/>
        <dbReference type="ChEBI" id="CHEBI:456216"/>
        <dbReference type="EC" id="2.7.4.25"/>
    </reaction>
</comment>
<dbReference type="RefSeq" id="WP_380705940.1">
    <property type="nucleotide sequence ID" value="NZ_JBHSAP010000018.1"/>
</dbReference>
<evidence type="ECO:0000313" key="12">
    <source>
        <dbReference type="Proteomes" id="UP001595843"/>
    </source>
</evidence>
<evidence type="ECO:0000256" key="5">
    <source>
        <dbReference type="ARBA" id="ARBA00022840"/>
    </source>
</evidence>
<evidence type="ECO:0000259" key="10">
    <source>
        <dbReference type="Pfam" id="PF02224"/>
    </source>
</evidence>
<gene>
    <name evidence="8 11" type="primary">cmk</name>
    <name evidence="11" type="ORF">ACFOUO_15030</name>
</gene>
<dbReference type="InterPro" id="IPR003136">
    <property type="entry name" value="Cytidylate_kin"/>
</dbReference>
<protein>
    <recommendedName>
        <fullName evidence="8">Cytidylate kinase</fullName>
        <shortName evidence="8">CK</shortName>
        <ecNumber evidence="8">2.7.4.25</ecNumber>
    </recommendedName>
    <alternativeName>
        <fullName evidence="8">Cytidine monophosphate kinase</fullName>
        <shortName evidence="8">CMP kinase</shortName>
    </alternativeName>
</protein>
<evidence type="ECO:0000256" key="7">
    <source>
        <dbReference type="ARBA" id="ARBA00048478"/>
    </source>
</evidence>
<keyword evidence="8" id="KW-0963">Cytoplasm</keyword>
<organism evidence="11 12">
    <name type="scientific">Salinithrix halophila</name>
    <dbReference type="NCBI Taxonomy" id="1485204"/>
    <lineage>
        <taxon>Bacteria</taxon>
        <taxon>Bacillati</taxon>
        <taxon>Bacillota</taxon>
        <taxon>Bacilli</taxon>
        <taxon>Bacillales</taxon>
        <taxon>Thermoactinomycetaceae</taxon>
        <taxon>Salinithrix</taxon>
    </lineage>
</organism>
<dbReference type="Pfam" id="PF02224">
    <property type="entry name" value="Cytidylate_kin"/>
    <property type="match status" value="1"/>
</dbReference>
<dbReference type="InterPro" id="IPR027417">
    <property type="entry name" value="P-loop_NTPase"/>
</dbReference>
<dbReference type="InterPro" id="IPR011994">
    <property type="entry name" value="Cytidylate_kinase_dom"/>
</dbReference>
<reference evidence="12" key="1">
    <citation type="journal article" date="2019" name="Int. J. Syst. Evol. Microbiol.">
        <title>The Global Catalogue of Microorganisms (GCM) 10K type strain sequencing project: providing services to taxonomists for standard genome sequencing and annotation.</title>
        <authorList>
            <consortium name="The Broad Institute Genomics Platform"/>
            <consortium name="The Broad Institute Genome Sequencing Center for Infectious Disease"/>
            <person name="Wu L."/>
            <person name="Ma J."/>
        </authorList>
    </citation>
    <scope>NUCLEOTIDE SEQUENCE [LARGE SCALE GENOMIC DNA]</scope>
    <source>
        <strain evidence="12">IBRC-M 10813</strain>
    </source>
</reference>
<feature type="domain" description="Cytidylate kinase" evidence="10">
    <location>
        <begin position="7"/>
        <end position="219"/>
    </location>
</feature>
<dbReference type="NCBIfam" id="TIGR00017">
    <property type="entry name" value="cmk"/>
    <property type="match status" value="1"/>
</dbReference>
<dbReference type="PANTHER" id="PTHR21299">
    <property type="entry name" value="CYTIDYLATE KINASE/PANTOATE-BETA-ALANINE LIGASE"/>
    <property type="match status" value="1"/>
</dbReference>
<evidence type="ECO:0000256" key="8">
    <source>
        <dbReference type="HAMAP-Rule" id="MF_00238"/>
    </source>
</evidence>
<evidence type="ECO:0000256" key="1">
    <source>
        <dbReference type="ARBA" id="ARBA00009427"/>
    </source>
</evidence>
<dbReference type="PANTHER" id="PTHR21299:SF2">
    <property type="entry name" value="CYTIDYLATE KINASE"/>
    <property type="match status" value="1"/>
</dbReference>
<keyword evidence="2 8" id="KW-0808">Transferase</keyword>
<name>A0ABV8JMB0_9BACL</name>
<feature type="region of interest" description="Disordered" evidence="9">
    <location>
        <begin position="177"/>
        <end position="198"/>
    </location>
</feature>